<sequence length="322" mass="37373">MVNGHLQWSTTGTKDNLVSWTSSLLYALVYVFFLRAKVYDIQTFDQIRVCVIDTSELPKEVFLRDLDLIRAYRAFNTRLYRFEELRCDRKRPGFESNYYFGEYLSQGALKIEGHCQIVSAQKIIGRGLYNIRSEFKQYAIWPPKEARWAYPVIEMRESFYLERQPITDLKLQSALDIADLFGPRWKLPLATHLTALTAPQIDDDAILAKFRILPDVDRQECSPSRTKIAACGNTLPEVQDYQTIMRGIYLDYSFTQLKDLLKDAEGHLHRATELTEEICSTEDGLISVDDFAARQKHLQKISSISDKLRNDLTNMWESLDDE</sequence>
<keyword evidence="1" id="KW-0812">Transmembrane</keyword>
<feature type="transmembrane region" description="Helical" evidence="1">
    <location>
        <begin position="17"/>
        <end position="34"/>
    </location>
</feature>
<evidence type="ECO:0000313" key="3">
    <source>
        <dbReference type="Proteomes" id="UP000034112"/>
    </source>
</evidence>
<keyword evidence="1" id="KW-0472">Membrane</keyword>
<dbReference type="EMBL" id="JOKZ01000109">
    <property type="protein sequence ID" value="KKP03459.1"/>
    <property type="molecule type" value="Genomic_DNA"/>
</dbReference>
<dbReference type="Proteomes" id="UP000034112">
    <property type="component" value="Unassembled WGS sequence"/>
</dbReference>
<reference evidence="3" key="1">
    <citation type="journal article" date="2015" name="Genome Announc.">
        <title>Draft whole-genome sequence of the biocontrol agent Trichoderma harzianum T6776.</title>
        <authorList>
            <person name="Baroncelli R."/>
            <person name="Piaggeschi G."/>
            <person name="Fiorini L."/>
            <person name="Bertolini E."/>
            <person name="Zapparata A."/>
            <person name="Pe M.E."/>
            <person name="Sarrocco S."/>
            <person name="Vannacci G."/>
        </authorList>
    </citation>
    <scope>NUCLEOTIDE SEQUENCE [LARGE SCALE GENOMIC DNA]</scope>
    <source>
        <strain evidence="3">T6776</strain>
    </source>
</reference>
<comment type="caution">
    <text evidence="2">The sequence shown here is derived from an EMBL/GenBank/DDBJ whole genome shotgun (WGS) entry which is preliminary data.</text>
</comment>
<dbReference type="AlphaFoldDB" id="A0A0G0AEM0"/>
<dbReference type="OMA" id="DPITENC"/>
<name>A0A0G0AEM0_TRIHA</name>
<keyword evidence="1" id="KW-1133">Transmembrane helix</keyword>
<evidence type="ECO:0000313" key="2">
    <source>
        <dbReference type="EMBL" id="KKP03459.1"/>
    </source>
</evidence>
<protein>
    <submittedName>
        <fullName evidence="2">Uncharacterized protein</fullName>
    </submittedName>
</protein>
<proteinExistence type="predicted"/>
<organism evidence="2 3">
    <name type="scientific">Trichoderma harzianum</name>
    <name type="common">Hypocrea lixii</name>
    <dbReference type="NCBI Taxonomy" id="5544"/>
    <lineage>
        <taxon>Eukaryota</taxon>
        <taxon>Fungi</taxon>
        <taxon>Dikarya</taxon>
        <taxon>Ascomycota</taxon>
        <taxon>Pezizomycotina</taxon>
        <taxon>Sordariomycetes</taxon>
        <taxon>Hypocreomycetidae</taxon>
        <taxon>Hypocreales</taxon>
        <taxon>Hypocreaceae</taxon>
        <taxon>Trichoderma</taxon>
    </lineage>
</organism>
<dbReference type="OrthoDB" id="4900031at2759"/>
<accession>A0A0G0AEM0</accession>
<evidence type="ECO:0000256" key="1">
    <source>
        <dbReference type="SAM" id="Phobius"/>
    </source>
</evidence>
<gene>
    <name evidence="2" type="ORF">THAR02_04438</name>
</gene>